<keyword evidence="2" id="KW-0964">Secreted</keyword>
<feature type="compositionally biased region" description="Basic and acidic residues" evidence="3">
    <location>
        <begin position="498"/>
        <end position="510"/>
    </location>
</feature>
<dbReference type="PANTHER" id="PTHR38340:SF1">
    <property type="entry name" value="S-LAYER PROTEIN"/>
    <property type="match status" value="1"/>
</dbReference>
<protein>
    <submittedName>
        <fullName evidence="4">Hemolysin-type calcium-binding repeat-containing protein</fullName>
    </submittedName>
</protein>
<proteinExistence type="predicted"/>
<dbReference type="GO" id="GO:0005576">
    <property type="term" value="C:extracellular region"/>
    <property type="evidence" value="ECO:0007669"/>
    <property type="project" value="UniProtKB-SubCell"/>
</dbReference>
<dbReference type="AlphaFoldDB" id="A0A1N7LNC9"/>
<reference evidence="4 5" key="1">
    <citation type="submission" date="2017-01" db="EMBL/GenBank/DDBJ databases">
        <authorList>
            <person name="Mah S.A."/>
            <person name="Swanson W.J."/>
            <person name="Moy G.W."/>
            <person name="Vacquier V.D."/>
        </authorList>
    </citation>
    <scope>NUCLEOTIDE SEQUENCE [LARGE SCALE GENOMIC DNA]</scope>
    <source>
        <strain evidence="4 5">DSM 26375</strain>
    </source>
</reference>
<keyword evidence="5" id="KW-1185">Reference proteome</keyword>
<gene>
    <name evidence="4" type="ORF">SAMN05421774_10243</name>
</gene>
<dbReference type="STRING" id="1086013.SAMN05421774_10243"/>
<dbReference type="PANTHER" id="PTHR38340">
    <property type="entry name" value="S-LAYER PROTEIN"/>
    <property type="match status" value="1"/>
</dbReference>
<evidence type="ECO:0000256" key="3">
    <source>
        <dbReference type="SAM" id="MobiDB-lite"/>
    </source>
</evidence>
<dbReference type="Gene3D" id="2.150.10.10">
    <property type="entry name" value="Serralysin-like metalloprotease, C-terminal"/>
    <property type="match status" value="3"/>
</dbReference>
<comment type="subcellular location">
    <subcellularLocation>
        <location evidence="1">Secreted</location>
    </subcellularLocation>
</comment>
<organism evidence="4 5">
    <name type="scientific">Gemmobacter megaterium</name>
    <dbReference type="NCBI Taxonomy" id="1086013"/>
    <lineage>
        <taxon>Bacteria</taxon>
        <taxon>Pseudomonadati</taxon>
        <taxon>Pseudomonadota</taxon>
        <taxon>Alphaproteobacteria</taxon>
        <taxon>Rhodobacterales</taxon>
        <taxon>Paracoccaceae</taxon>
        <taxon>Gemmobacter</taxon>
    </lineage>
</organism>
<evidence type="ECO:0000256" key="1">
    <source>
        <dbReference type="ARBA" id="ARBA00004613"/>
    </source>
</evidence>
<dbReference type="InterPro" id="IPR001343">
    <property type="entry name" value="Hemolysn_Ca-bd"/>
</dbReference>
<dbReference type="Pfam" id="PF00353">
    <property type="entry name" value="HemolysinCabind"/>
    <property type="match status" value="4"/>
</dbReference>
<dbReference type="SUPFAM" id="SSF51120">
    <property type="entry name" value="beta-Roll"/>
    <property type="match status" value="4"/>
</dbReference>
<dbReference type="InterPro" id="IPR050557">
    <property type="entry name" value="RTX_toxin/Mannuronan_C5-epim"/>
</dbReference>
<dbReference type="PRINTS" id="PR00313">
    <property type="entry name" value="CABNDNGRPT"/>
</dbReference>
<dbReference type="EMBL" id="FTOT01000002">
    <property type="protein sequence ID" value="SIS75241.1"/>
    <property type="molecule type" value="Genomic_DNA"/>
</dbReference>
<feature type="region of interest" description="Disordered" evidence="3">
    <location>
        <begin position="494"/>
        <end position="524"/>
    </location>
</feature>
<sequence>MSGIGAVRGSVFHGVPEGGQLTEGADTLYGGALVQDVDALGGDDLLVLDFSESQTKAEFNMGRYSNLDWVIGDEFNSDAVARGFERLRLTGSNRSDFVEGPMGEATLNGGAGDDYFFLRGGNNVVRAGTGDDEVEGARLTDRVSGGAGFDILTLNLSESEFGVVIDREFKRAQWTGIELIGGRLTKHDDIFVEGARLDRSRHGTAEAPLNAGDGDDLLVLDYSRLPDAGAIRSSMFDISTGFTHVSINLRNLGWRSSGDLIAFERFDITATSAADDIGLYSGSGILRAGAGDDTIYVAPYADFEVLGGAGNDTIRIRNLSTVVRGGAGDDLLILALDGSDHAPVALDLRHGAHQFQWSGVEAVSGVLTGGDDSFAARDYVGDFDGNDGVDFLTLDYRGGVWRDVRFEGQVNYQTGGRQNVGILTATATESGVQHKGKLERFERFDLTGSAGADTLGAADAADTLRGMSGDDVLMGLGGADRVFGGGGHDRLNGGAGDDLLKGGRGDDRVSGSEGQDSLFGGRGQDVLGGGDGEDLLYGEAGDDWLGGGSGNDTLFGGAGDDQIFGDFGDDSMFGGAGADRFLIDIEYGFSGRDRIADFDVTQDKLVFRSWWGEKLMRISVHEEGTRVGWDGGSILLEGVAIGSLTEDNIVF</sequence>
<dbReference type="Proteomes" id="UP000186141">
    <property type="component" value="Unassembled WGS sequence"/>
</dbReference>
<dbReference type="RefSeq" id="WP_076529274.1">
    <property type="nucleotide sequence ID" value="NZ_BMEH01000002.1"/>
</dbReference>
<dbReference type="Gene3D" id="2.160.20.160">
    <property type="match status" value="1"/>
</dbReference>
<name>A0A1N7LNC9_9RHOB</name>
<evidence type="ECO:0000313" key="5">
    <source>
        <dbReference type="Proteomes" id="UP000186141"/>
    </source>
</evidence>
<evidence type="ECO:0000256" key="2">
    <source>
        <dbReference type="ARBA" id="ARBA00022525"/>
    </source>
</evidence>
<dbReference type="PROSITE" id="PS00330">
    <property type="entry name" value="HEMOLYSIN_CALCIUM"/>
    <property type="match status" value="3"/>
</dbReference>
<dbReference type="InterPro" id="IPR018511">
    <property type="entry name" value="Hemolysin-typ_Ca-bd_CS"/>
</dbReference>
<dbReference type="OrthoDB" id="7875393at2"/>
<accession>A0A1N7LNC9</accession>
<dbReference type="InterPro" id="IPR011049">
    <property type="entry name" value="Serralysin-like_metalloprot_C"/>
</dbReference>
<dbReference type="GO" id="GO:0005509">
    <property type="term" value="F:calcium ion binding"/>
    <property type="evidence" value="ECO:0007669"/>
    <property type="project" value="InterPro"/>
</dbReference>
<evidence type="ECO:0000313" key="4">
    <source>
        <dbReference type="EMBL" id="SIS75241.1"/>
    </source>
</evidence>